<evidence type="ECO:0000313" key="2">
    <source>
        <dbReference type="EMBL" id="KKT52175.1"/>
    </source>
</evidence>
<dbReference type="Proteomes" id="UP000034006">
    <property type="component" value="Unassembled WGS sequence"/>
</dbReference>
<evidence type="ECO:0008006" key="4">
    <source>
        <dbReference type="Google" id="ProtNLM"/>
    </source>
</evidence>
<protein>
    <recommendedName>
        <fullName evidence="4">Glycosyltransferase RgtA/B/C/D-like domain-containing protein</fullName>
    </recommendedName>
</protein>
<keyword evidence="1" id="KW-1133">Transmembrane helix</keyword>
<keyword evidence="1" id="KW-0472">Membrane</keyword>
<feature type="transmembrane region" description="Helical" evidence="1">
    <location>
        <begin position="171"/>
        <end position="201"/>
    </location>
</feature>
<name>A0A0G1HZ10_9BACT</name>
<organism evidence="2 3">
    <name type="scientific">Candidatus Collierbacteria bacterium GW2011_GWB2_44_22</name>
    <dbReference type="NCBI Taxonomy" id="1618387"/>
    <lineage>
        <taxon>Bacteria</taxon>
        <taxon>Candidatus Collieribacteriota</taxon>
    </lineage>
</organism>
<dbReference type="AlphaFoldDB" id="A0A0G1HZ10"/>
<evidence type="ECO:0000256" key="1">
    <source>
        <dbReference type="SAM" id="Phobius"/>
    </source>
</evidence>
<proteinExistence type="predicted"/>
<accession>A0A0G1HZ10</accession>
<comment type="caution">
    <text evidence="2">The sequence shown here is derived from an EMBL/GenBank/DDBJ whole genome shotgun (WGS) entry which is preliminary data.</text>
</comment>
<reference evidence="2 3" key="1">
    <citation type="journal article" date="2015" name="Nature">
        <title>rRNA introns, odd ribosomes, and small enigmatic genomes across a large radiation of phyla.</title>
        <authorList>
            <person name="Brown C.T."/>
            <person name="Hug L.A."/>
            <person name="Thomas B.C."/>
            <person name="Sharon I."/>
            <person name="Castelle C.J."/>
            <person name="Singh A."/>
            <person name="Wilkins M.J."/>
            <person name="Williams K.H."/>
            <person name="Banfield J.F."/>
        </authorList>
    </citation>
    <scope>NUCLEOTIDE SEQUENCE [LARGE SCALE GENOMIC DNA]</scope>
</reference>
<dbReference type="EMBL" id="LCIH01000003">
    <property type="protein sequence ID" value="KKT52175.1"/>
    <property type="molecule type" value="Genomic_DNA"/>
</dbReference>
<sequence length="371" mass="43288">MKRAYLLLAVFLFSLLIWLPFDLKTKLPGWDLDFTRGNFTLWQNYDGPNYLIVEKTWYNKEKIVNDFSVTEPAEYFPAHFPLYPAIIAVLDPFLKGPTAMLLATLIGTLLCFWMFHKYLAEFKLSLNPFWLTMVFMILPARWVAIRAIGSPEPWFIFFILASLFYFKKGKYLWAGIFGALAQITKSPAAILLAAYGIYALVESVKEKRIAWKYWPLLIQLAAVGGLFWFFKLRSGDFWAYLHSGDNIHLFWPPFSVFVPQGQVWVGNFWLEDVIWTWIVFGVGIMKLKEKKLTIEYYFAGLFFLSTLFVAHRDISRYILPVAPLVLIGWDKLVQKKEFRVIAFLLIIPIMLFTWNFLLNNTAPVADWAPYL</sequence>
<feature type="transmembrane region" description="Helical" evidence="1">
    <location>
        <begin position="340"/>
        <end position="357"/>
    </location>
</feature>
<evidence type="ECO:0000313" key="3">
    <source>
        <dbReference type="Proteomes" id="UP000034006"/>
    </source>
</evidence>
<feature type="transmembrane region" description="Helical" evidence="1">
    <location>
        <begin position="268"/>
        <end position="287"/>
    </location>
</feature>
<feature type="transmembrane region" description="Helical" evidence="1">
    <location>
        <begin position="294"/>
        <end position="311"/>
    </location>
</feature>
<gene>
    <name evidence="2" type="ORF">UW44_C0003G0018</name>
</gene>
<keyword evidence="1" id="KW-0812">Transmembrane</keyword>
<dbReference type="STRING" id="1618387.UW44_C0003G0018"/>
<feature type="transmembrane region" description="Helical" evidence="1">
    <location>
        <begin position="213"/>
        <end position="230"/>
    </location>
</feature>
<feature type="transmembrane region" description="Helical" evidence="1">
    <location>
        <begin position="99"/>
        <end position="116"/>
    </location>
</feature>
<feature type="transmembrane region" description="Helical" evidence="1">
    <location>
        <begin position="317"/>
        <end position="333"/>
    </location>
</feature>